<sequence>MKISQKLKAIRKAEGLTQAKFCEISGIALGTLKNYEGGHQEPGIQVVLQVTNTRQFEKYTLWLMTDKTAPEAGQIAPALAHIGPDETKSHQSNQNVG</sequence>
<dbReference type="Proteomes" id="UP001359469">
    <property type="component" value="Unassembled WGS sequence"/>
</dbReference>
<evidence type="ECO:0000313" key="2">
    <source>
        <dbReference type="EMBL" id="MEI7063968.1"/>
    </source>
</evidence>
<dbReference type="Gene3D" id="1.10.260.40">
    <property type="entry name" value="lambda repressor-like DNA-binding domains"/>
    <property type="match status" value="1"/>
</dbReference>
<dbReference type="EMBL" id="JBBBOO010000006">
    <property type="protein sequence ID" value="MEI7063968.1"/>
    <property type="molecule type" value="Genomic_DNA"/>
</dbReference>
<dbReference type="CDD" id="cd00093">
    <property type="entry name" value="HTH_XRE"/>
    <property type="match status" value="1"/>
</dbReference>
<dbReference type="InterPro" id="IPR010982">
    <property type="entry name" value="Lambda_DNA-bd_dom_sf"/>
</dbReference>
<comment type="caution">
    <text evidence="2">The sequence shown here is derived from an EMBL/GenBank/DDBJ whole genome shotgun (WGS) entry which is preliminary data.</text>
</comment>
<organism evidence="2 3">
    <name type="scientific">Dickeya chrysanthemi</name>
    <name type="common">Pectobacterium chrysanthemi</name>
    <name type="synonym">Erwinia chrysanthemi</name>
    <dbReference type="NCBI Taxonomy" id="556"/>
    <lineage>
        <taxon>Bacteria</taxon>
        <taxon>Pseudomonadati</taxon>
        <taxon>Pseudomonadota</taxon>
        <taxon>Gammaproteobacteria</taxon>
        <taxon>Enterobacterales</taxon>
        <taxon>Pectobacteriaceae</taxon>
        <taxon>Dickeya</taxon>
    </lineage>
</organism>
<accession>A0ABU8JKJ7</accession>
<gene>
    <name evidence="2" type="ORF">WCU84_09895</name>
</gene>
<reference evidence="2 3" key="1">
    <citation type="submission" date="2024-03" db="EMBL/GenBank/DDBJ databases">
        <title>Analysis of soft rot Pectobacteriaceae population diversity in US potato growing regions between 2016 and 2022.</title>
        <authorList>
            <person name="Ma X."/>
            <person name="Zhang X."/>
            <person name="Stodghill P."/>
            <person name="Rioux R."/>
            <person name="Babler B."/>
            <person name="Shrestha S."/>
            <person name="Babler B."/>
            <person name="Rivedal H."/>
            <person name="Frost K."/>
            <person name="Hao J."/>
            <person name="Secor G."/>
            <person name="Swingle B."/>
        </authorList>
    </citation>
    <scope>NUCLEOTIDE SEQUENCE [LARGE SCALE GENOMIC DNA]</scope>
    <source>
        <strain evidence="2 3">SR64</strain>
    </source>
</reference>
<name>A0ABU8JKJ7_DICCH</name>
<dbReference type="PROSITE" id="PS50943">
    <property type="entry name" value="HTH_CROC1"/>
    <property type="match status" value="1"/>
</dbReference>
<evidence type="ECO:0000259" key="1">
    <source>
        <dbReference type="PROSITE" id="PS50943"/>
    </source>
</evidence>
<feature type="domain" description="HTH cro/C1-type" evidence="1">
    <location>
        <begin position="7"/>
        <end position="50"/>
    </location>
</feature>
<dbReference type="RefSeq" id="WP_336729463.1">
    <property type="nucleotide sequence ID" value="NZ_JBBBOO010000006.1"/>
</dbReference>
<protein>
    <submittedName>
        <fullName evidence="2">Helix-turn-helix transcriptional regulator</fullName>
    </submittedName>
</protein>
<evidence type="ECO:0000313" key="3">
    <source>
        <dbReference type="Proteomes" id="UP001359469"/>
    </source>
</evidence>
<dbReference type="SUPFAM" id="SSF47413">
    <property type="entry name" value="lambda repressor-like DNA-binding domains"/>
    <property type="match status" value="1"/>
</dbReference>
<dbReference type="Pfam" id="PF01381">
    <property type="entry name" value="HTH_3"/>
    <property type="match status" value="1"/>
</dbReference>
<dbReference type="SMART" id="SM00530">
    <property type="entry name" value="HTH_XRE"/>
    <property type="match status" value="1"/>
</dbReference>
<keyword evidence="3" id="KW-1185">Reference proteome</keyword>
<proteinExistence type="predicted"/>
<dbReference type="InterPro" id="IPR001387">
    <property type="entry name" value="Cro/C1-type_HTH"/>
</dbReference>